<feature type="region of interest" description="Disordered" evidence="1">
    <location>
        <begin position="1396"/>
        <end position="1418"/>
    </location>
</feature>
<organism evidence="2 3">
    <name type="scientific">Leptomonas seymouri</name>
    <dbReference type="NCBI Taxonomy" id="5684"/>
    <lineage>
        <taxon>Eukaryota</taxon>
        <taxon>Discoba</taxon>
        <taxon>Euglenozoa</taxon>
        <taxon>Kinetoplastea</taxon>
        <taxon>Metakinetoplastina</taxon>
        <taxon>Trypanosomatida</taxon>
        <taxon>Trypanosomatidae</taxon>
        <taxon>Leishmaniinae</taxon>
        <taxon>Leptomonas</taxon>
    </lineage>
</organism>
<dbReference type="OrthoDB" id="265803at2759"/>
<dbReference type="OMA" id="WAPRSTE"/>
<reference evidence="2 3" key="1">
    <citation type="journal article" date="2015" name="PLoS Pathog.">
        <title>Leptomonas seymouri: Adaptations to the Dixenous Life Cycle Analyzed by Genome Sequencing, Transcriptome Profiling and Co-infection with Leishmania donovani.</title>
        <authorList>
            <person name="Kraeva N."/>
            <person name="Butenko A."/>
            <person name="Hlavacova J."/>
            <person name="Kostygov A."/>
            <person name="Myskova J."/>
            <person name="Grybchuk D."/>
            <person name="Lestinova T."/>
            <person name="Votypka J."/>
            <person name="Volf P."/>
            <person name="Opperdoes F."/>
            <person name="Flegontov P."/>
            <person name="Lukes J."/>
            <person name="Yurchenko V."/>
        </authorList>
    </citation>
    <scope>NUCLEOTIDE SEQUENCE [LARGE SCALE GENOMIC DNA]</scope>
    <source>
        <strain evidence="2 3">ATCC 30220</strain>
    </source>
</reference>
<keyword evidence="3" id="KW-1185">Reference proteome</keyword>
<feature type="compositionally biased region" description="Low complexity" evidence="1">
    <location>
        <begin position="1402"/>
        <end position="1414"/>
    </location>
</feature>
<evidence type="ECO:0000256" key="1">
    <source>
        <dbReference type="SAM" id="MobiDB-lite"/>
    </source>
</evidence>
<dbReference type="VEuPathDB" id="TriTrypDB:Lsey_0011_0070"/>
<protein>
    <submittedName>
        <fullName evidence="2">Uncharacterized protein</fullName>
    </submittedName>
</protein>
<accession>A0A0N1I889</accession>
<sequence>MDRAAKLRTPPADAPTACELPSDSELLDQWDIDAELANFLRDPVLTGSTIASVPTAPFSSTDAQRKGSPLHTATPPRSCLIGGPLFEPRSVSPSSLSRLHGRHGWPAVPILASAVFCPFTLQFFSLYSPHWGHIYSAGFGLSPGRHGARCVKLRDIASLRRCARLLQACDSADTRERTDKGAQASALPTRVSTGACVRREQLLESWRWSPSLQRTLGAMLCAAPLNSLDALRAAVEKELQAEQNYNAVRVICIETEGASEDKTEDNSPWRRRWTELQCPILTGAGGASSLLEKGIACASLQWADKLCTKTSSSWSVAIGVEQRLPCASSLSSTSLLPDWASDRTERRCLPLLGLPVGVRAAFLEIPFSTEADAPAWMLPVCAEVLARLSRDLATAAQEVLGSALPRLYYCPLAHGVDYNGVLDLRAFRMPVRGDSTSKVMTHALLDVLSGMCANVAETIPVLSLGMGNLAGAHDSADDTATATPLSVAVFDNAHLLSKRAISRLLEQWTRNGSAARRHREFRAAQGCNQRQSYTDDGETVAKCTAADTSSPSQTRMGSQVPAGTVLPHLRTLAVPFGDVQAVFLSYRPQEEDGAFCAAGLPAVLYGAPGQSGPEPISLDNCAFSVSVCPVPRADLLYVEESLATTLLRVSALYRLHLTAPQRQELLESIVQCIRRSAGGDVPCVRRVQRQLPCCKTVVETIQFPLDTSRGQALLCEACEAVLALLLPLDAVLEGTNNVHLNQADEIVRVLTLYPTLSTLRLRHVLLSAYRLQVAQAATRADSAVAGASAEAQKSDTAASSPQSAAKRLRVRFLVSRQDAYARAAQEQQRLLNQARIRAETVTATKTPSSLPSSIAPPCLLSQAYSLYAEPPLLLGRWWTATLLFCAPTLADVVSLRCFLLDHLRSRHCAVSYCTSGHLHSAVLAMQRKDDTVPEAEDFGGDSRGHSRIDVEDVDIIATDLRAGMQGRNRHYRVYGVRALARFTAPTTAEPHRGGATRRIAAMASALKELEKRLQCCLKGCAATGVFFPMWAYRGAGCADAPAPSAEGTGADAATFSNTSAITVQGAPQSTCRDSDVRGASGGSGGGQGDLVAFYPFFANATRRLFSHPSFSYFNTVMEWRTLWIPARVERRLFTLAVAQKPSVVLTVGALVALQEAVHVPCKIGDGEGRRTYPITKSYPRSCVCQVVGFVTIEQLFAAGTVSRPPALPPTVQRQVEGWTSAERLQVLRYVKHQRSTSALPLLTCVWDAVEEGEDVRQGRNDDAFVLVPRPSFVGGYRSTHYYGLPVLHLPVCVLTGDLHHQRQTPKRREPHRAHCTEGSALLPSPLPTAVSRLNAATAPLLLSTSPEISLDFVLTDAFHPYRAAPSSSMSALCLTHAERATALRLLFGQMAQRGAAHSHPCGAAGTPTGGTAPTEDQPTHSLLSFMEDVLFYDAKEVSPQSSMNSASATAAASTEAVRCTLLTELALYAR</sequence>
<dbReference type="EMBL" id="LJSK01000011">
    <property type="protein sequence ID" value="KPI90050.1"/>
    <property type="molecule type" value="Genomic_DNA"/>
</dbReference>
<evidence type="ECO:0000313" key="2">
    <source>
        <dbReference type="EMBL" id="KPI90050.1"/>
    </source>
</evidence>
<name>A0A0N1I889_LEPSE</name>
<gene>
    <name evidence="2" type="ORF">ABL78_0803</name>
</gene>
<dbReference type="Proteomes" id="UP000038009">
    <property type="component" value="Unassembled WGS sequence"/>
</dbReference>
<comment type="caution">
    <text evidence="2">The sequence shown here is derived from an EMBL/GenBank/DDBJ whole genome shotgun (WGS) entry which is preliminary data.</text>
</comment>
<evidence type="ECO:0000313" key="3">
    <source>
        <dbReference type="Proteomes" id="UP000038009"/>
    </source>
</evidence>
<proteinExistence type="predicted"/>